<name>A0A1Y2CXF8_9FUNG</name>
<proteinExistence type="predicted"/>
<dbReference type="Gene3D" id="3.10.620.30">
    <property type="match status" value="1"/>
</dbReference>
<dbReference type="Pfam" id="PF01841">
    <property type="entry name" value="Transglut_core"/>
    <property type="match status" value="1"/>
</dbReference>
<comment type="caution">
    <text evidence="3">The sequence shown here is derived from an EMBL/GenBank/DDBJ whole genome shotgun (WGS) entry which is preliminary data.</text>
</comment>
<reference evidence="3 4" key="1">
    <citation type="submission" date="2016-08" db="EMBL/GenBank/DDBJ databases">
        <title>A Parts List for Fungal Cellulosomes Revealed by Comparative Genomics.</title>
        <authorList>
            <consortium name="DOE Joint Genome Institute"/>
            <person name="Haitjema C.H."/>
            <person name="Gilmore S.P."/>
            <person name="Henske J.K."/>
            <person name="Solomon K.V."/>
            <person name="De Groot R."/>
            <person name="Kuo A."/>
            <person name="Mondo S.J."/>
            <person name="Salamov A.A."/>
            <person name="Labutti K."/>
            <person name="Zhao Z."/>
            <person name="Chiniquy J."/>
            <person name="Barry K."/>
            <person name="Brewer H.M."/>
            <person name="Purvine S.O."/>
            <person name="Wright A.T."/>
            <person name="Boxma B."/>
            <person name="Van Alen T."/>
            <person name="Hackstein J.H."/>
            <person name="Baker S.E."/>
            <person name="Grigoriev I.V."/>
            <person name="O'Malley M.A."/>
        </authorList>
    </citation>
    <scope>NUCLEOTIDE SEQUENCE [LARGE SCALE GENOMIC DNA]</scope>
    <source>
        <strain evidence="3 4">G1</strain>
    </source>
</reference>
<dbReference type="AlphaFoldDB" id="A0A1Y2CXF8"/>
<gene>
    <name evidence="3" type="ORF">LY90DRAFT_508313</name>
</gene>
<protein>
    <recommendedName>
        <fullName evidence="2">Transglutaminase-like domain-containing protein</fullName>
    </recommendedName>
</protein>
<evidence type="ECO:0000313" key="4">
    <source>
        <dbReference type="Proteomes" id="UP000193920"/>
    </source>
</evidence>
<dbReference type="EMBL" id="MCOG01000095">
    <property type="protein sequence ID" value="ORY51712.1"/>
    <property type="molecule type" value="Genomic_DNA"/>
</dbReference>
<sequence length="390" mass="44929">MKSFVFIVPVIFIQLFITVQSRAVDNKEVSLVYTFESELEKYKGKRNKEWEVENVEDEIDIPDDNIFKRMAFEDDEEFEANFKELENGNYDEEIVDEIPNEFPHPDNRLLKRGSISSSEYFGSQLSSFERRIYDTLNNISNKSTISTLKIELKNLKSLKVKKSYLKKYASRGVGALVRDHPEYWWIKKYSMSYNSSSNYITNLKITITSSYSISSINSYKAKVKSKATSIAKAAKKKSGTYNRLLYIHDYLVKYIKYKDGSDYSYNIFGALLKNSCVCEGYAESFTYLSRLVGVPTISVASSSHKWNYVYIKNWYAVDVTFDDPTVNGVTYASGNSKNLSRKFFLVGSKTIIKKNKTYTTYSNRKLVSYVEFSDATGFKFPTLSSTAYKP</sequence>
<dbReference type="SUPFAM" id="SSF54001">
    <property type="entry name" value="Cysteine proteinases"/>
    <property type="match status" value="1"/>
</dbReference>
<dbReference type="Proteomes" id="UP000193920">
    <property type="component" value="Unassembled WGS sequence"/>
</dbReference>
<organism evidence="3 4">
    <name type="scientific">Neocallimastix californiae</name>
    <dbReference type="NCBI Taxonomy" id="1754190"/>
    <lineage>
        <taxon>Eukaryota</taxon>
        <taxon>Fungi</taxon>
        <taxon>Fungi incertae sedis</taxon>
        <taxon>Chytridiomycota</taxon>
        <taxon>Chytridiomycota incertae sedis</taxon>
        <taxon>Neocallimastigomycetes</taxon>
        <taxon>Neocallimastigales</taxon>
        <taxon>Neocallimastigaceae</taxon>
        <taxon>Neocallimastix</taxon>
    </lineage>
</organism>
<feature type="signal peptide" evidence="1">
    <location>
        <begin position="1"/>
        <end position="23"/>
    </location>
</feature>
<dbReference type="InterPro" id="IPR038765">
    <property type="entry name" value="Papain-like_cys_pep_sf"/>
</dbReference>
<feature type="domain" description="Transglutaminase-like" evidence="2">
    <location>
        <begin position="234"/>
        <end position="318"/>
    </location>
</feature>
<dbReference type="OrthoDB" id="2128161at2759"/>
<feature type="chain" id="PRO_5012508315" description="Transglutaminase-like domain-containing protein" evidence="1">
    <location>
        <begin position="24"/>
        <end position="390"/>
    </location>
</feature>
<keyword evidence="1" id="KW-0732">Signal</keyword>
<accession>A0A1Y2CXF8</accession>
<evidence type="ECO:0000256" key="1">
    <source>
        <dbReference type="SAM" id="SignalP"/>
    </source>
</evidence>
<keyword evidence="4" id="KW-1185">Reference proteome</keyword>
<evidence type="ECO:0000259" key="2">
    <source>
        <dbReference type="Pfam" id="PF01841"/>
    </source>
</evidence>
<dbReference type="InterPro" id="IPR002931">
    <property type="entry name" value="Transglutaminase-like"/>
</dbReference>
<evidence type="ECO:0000313" key="3">
    <source>
        <dbReference type="EMBL" id="ORY51712.1"/>
    </source>
</evidence>